<reference evidence="3" key="1">
    <citation type="submission" date="2017-03" db="EMBL/GenBank/DDBJ databases">
        <title>Genomes of endolithic fungi from Antarctica.</title>
        <authorList>
            <person name="Coleine C."/>
            <person name="Masonjones S."/>
            <person name="Stajich J.E."/>
        </authorList>
    </citation>
    <scope>NUCLEOTIDE SEQUENCE [LARGE SCALE GENOMIC DNA]</scope>
    <source>
        <strain evidence="3">CCFEE 5527</strain>
    </source>
</reference>
<sequence>ESDPTKKYTGIGVNRTGGEENKKGRDYYMLGEADAGLRANSRDSVLKLLLY</sequence>
<protein>
    <submittedName>
        <fullName evidence="2">Uncharacterized protein</fullName>
    </submittedName>
</protein>
<evidence type="ECO:0000313" key="3">
    <source>
        <dbReference type="Proteomes" id="UP000192596"/>
    </source>
</evidence>
<dbReference type="InParanoid" id="A0A1V8SFW3"/>
<dbReference type="AlphaFoldDB" id="A0A1V8SFW3"/>
<feature type="non-terminal residue" evidence="2">
    <location>
        <position position="1"/>
    </location>
</feature>
<evidence type="ECO:0000313" key="2">
    <source>
        <dbReference type="EMBL" id="OQN98048.1"/>
    </source>
</evidence>
<name>A0A1V8SFW3_9PEZI</name>
<organism evidence="2 3">
    <name type="scientific">Cryoendolithus antarcticus</name>
    <dbReference type="NCBI Taxonomy" id="1507870"/>
    <lineage>
        <taxon>Eukaryota</taxon>
        <taxon>Fungi</taxon>
        <taxon>Dikarya</taxon>
        <taxon>Ascomycota</taxon>
        <taxon>Pezizomycotina</taxon>
        <taxon>Dothideomycetes</taxon>
        <taxon>Dothideomycetidae</taxon>
        <taxon>Cladosporiales</taxon>
        <taxon>Cladosporiaceae</taxon>
        <taxon>Cryoendolithus</taxon>
    </lineage>
</organism>
<comment type="caution">
    <text evidence="2">The sequence shown here is derived from an EMBL/GenBank/DDBJ whole genome shotgun (WGS) entry which is preliminary data.</text>
</comment>
<dbReference type="Proteomes" id="UP000192596">
    <property type="component" value="Unassembled WGS sequence"/>
</dbReference>
<keyword evidence="3" id="KW-1185">Reference proteome</keyword>
<evidence type="ECO:0000256" key="1">
    <source>
        <dbReference type="SAM" id="MobiDB-lite"/>
    </source>
</evidence>
<feature type="region of interest" description="Disordered" evidence="1">
    <location>
        <begin position="1"/>
        <end position="22"/>
    </location>
</feature>
<gene>
    <name evidence="2" type="ORF">B0A48_15880</name>
</gene>
<accession>A0A1V8SFW3</accession>
<proteinExistence type="predicted"/>
<dbReference type="EMBL" id="NAJO01000048">
    <property type="protein sequence ID" value="OQN98048.1"/>
    <property type="molecule type" value="Genomic_DNA"/>
</dbReference>